<keyword evidence="5" id="KW-0418">Kinase</keyword>
<dbReference type="Pfam" id="PF08448">
    <property type="entry name" value="PAS_4"/>
    <property type="match status" value="2"/>
</dbReference>
<dbReference type="SUPFAM" id="SSF47384">
    <property type="entry name" value="Homodimeric domain of signal transducing histidine kinase"/>
    <property type="match status" value="1"/>
</dbReference>
<dbReference type="Pfam" id="PF02518">
    <property type="entry name" value="HATPase_c"/>
    <property type="match status" value="1"/>
</dbReference>
<dbReference type="Proteomes" id="UP001139260">
    <property type="component" value="Unassembled WGS sequence"/>
</dbReference>
<dbReference type="InterPro" id="IPR052162">
    <property type="entry name" value="Sensor_kinase/Photoreceptor"/>
</dbReference>
<dbReference type="PANTHER" id="PTHR43304:SF1">
    <property type="entry name" value="PAC DOMAIN-CONTAINING PROTEIN"/>
    <property type="match status" value="1"/>
</dbReference>
<dbReference type="PRINTS" id="PR00344">
    <property type="entry name" value="BCTRLSENSOR"/>
</dbReference>
<dbReference type="InterPro" id="IPR003594">
    <property type="entry name" value="HATPase_dom"/>
</dbReference>
<evidence type="ECO:0000256" key="1">
    <source>
        <dbReference type="ARBA" id="ARBA00000085"/>
    </source>
</evidence>
<keyword evidence="3" id="KW-0597">Phosphoprotein</keyword>
<dbReference type="PROSITE" id="PS50113">
    <property type="entry name" value="PAC"/>
    <property type="match status" value="3"/>
</dbReference>
<dbReference type="InterPro" id="IPR004358">
    <property type="entry name" value="Sig_transdc_His_kin-like_C"/>
</dbReference>
<feature type="domain" description="PAS" evidence="8">
    <location>
        <begin position="815"/>
        <end position="886"/>
    </location>
</feature>
<dbReference type="InterPro" id="IPR003661">
    <property type="entry name" value="HisK_dim/P_dom"/>
</dbReference>
<dbReference type="SUPFAM" id="SSF55874">
    <property type="entry name" value="ATPase domain of HSP90 chaperone/DNA topoisomerase II/histidine kinase"/>
    <property type="match status" value="1"/>
</dbReference>
<dbReference type="SMART" id="SM00387">
    <property type="entry name" value="HATPase_c"/>
    <property type="match status" value="1"/>
</dbReference>
<organism evidence="10 11">
    <name type="scientific">Flavobacterium pygoscelis</name>
    <dbReference type="NCBI Taxonomy" id="2893176"/>
    <lineage>
        <taxon>Bacteria</taxon>
        <taxon>Pseudomonadati</taxon>
        <taxon>Bacteroidota</taxon>
        <taxon>Flavobacteriia</taxon>
        <taxon>Flavobacteriales</taxon>
        <taxon>Flavobacteriaceae</taxon>
        <taxon>Flavobacterium</taxon>
    </lineage>
</organism>
<dbReference type="Pfam" id="PF08447">
    <property type="entry name" value="PAS_3"/>
    <property type="match status" value="3"/>
</dbReference>
<evidence type="ECO:0000259" key="8">
    <source>
        <dbReference type="PROSITE" id="PS50112"/>
    </source>
</evidence>
<dbReference type="RefSeq" id="WP_248427466.1">
    <property type="nucleotide sequence ID" value="NZ_JALNUB010000002.1"/>
</dbReference>
<evidence type="ECO:0000259" key="9">
    <source>
        <dbReference type="PROSITE" id="PS50113"/>
    </source>
</evidence>
<dbReference type="InterPro" id="IPR036890">
    <property type="entry name" value="HATPase_C_sf"/>
</dbReference>
<dbReference type="CDD" id="cd00082">
    <property type="entry name" value="HisKA"/>
    <property type="match status" value="1"/>
</dbReference>
<evidence type="ECO:0000256" key="2">
    <source>
        <dbReference type="ARBA" id="ARBA00012438"/>
    </source>
</evidence>
<comment type="catalytic activity">
    <reaction evidence="1">
        <text>ATP + protein L-histidine = ADP + protein N-phospho-L-histidine.</text>
        <dbReference type="EC" id="2.7.13.3"/>
    </reaction>
</comment>
<dbReference type="InterPro" id="IPR005467">
    <property type="entry name" value="His_kinase_dom"/>
</dbReference>
<dbReference type="FunFam" id="3.30.450.20:FF:000099">
    <property type="entry name" value="Sensory box sensor histidine kinase"/>
    <property type="match status" value="2"/>
</dbReference>
<evidence type="ECO:0000256" key="5">
    <source>
        <dbReference type="ARBA" id="ARBA00022777"/>
    </source>
</evidence>
<protein>
    <recommendedName>
        <fullName evidence="2">histidine kinase</fullName>
        <ecNumber evidence="2">2.7.13.3</ecNumber>
    </recommendedName>
</protein>
<dbReference type="InterPro" id="IPR000014">
    <property type="entry name" value="PAS"/>
</dbReference>
<comment type="caution">
    <text evidence="10">The sequence shown here is derived from an EMBL/GenBank/DDBJ whole genome shotgun (WGS) entry which is preliminary data.</text>
</comment>
<feature type="domain" description="PAS" evidence="8">
    <location>
        <begin position="169"/>
        <end position="239"/>
    </location>
</feature>
<evidence type="ECO:0000313" key="11">
    <source>
        <dbReference type="Proteomes" id="UP001139260"/>
    </source>
</evidence>
<dbReference type="SUPFAM" id="SSF55785">
    <property type="entry name" value="PYP-like sensor domain (PAS domain)"/>
    <property type="match status" value="7"/>
</dbReference>
<gene>
    <name evidence="10" type="ORF">MW871_02670</name>
</gene>
<dbReference type="PROSITE" id="PS50112">
    <property type="entry name" value="PAS"/>
    <property type="match status" value="3"/>
</dbReference>
<feature type="domain" description="PAC" evidence="9">
    <location>
        <begin position="1013"/>
        <end position="1065"/>
    </location>
</feature>
<evidence type="ECO:0000313" key="10">
    <source>
        <dbReference type="EMBL" id="MCK8140787.1"/>
    </source>
</evidence>
<dbReference type="Pfam" id="PF00512">
    <property type="entry name" value="HisKA"/>
    <property type="match status" value="1"/>
</dbReference>
<keyword evidence="11" id="KW-1185">Reference proteome</keyword>
<dbReference type="Gene3D" id="3.30.450.20">
    <property type="entry name" value="PAS domain"/>
    <property type="match status" value="8"/>
</dbReference>
<dbReference type="InterPro" id="IPR035965">
    <property type="entry name" value="PAS-like_dom_sf"/>
</dbReference>
<dbReference type="InterPro" id="IPR001610">
    <property type="entry name" value="PAC"/>
</dbReference>
<name>A0A9X1XW37_9FLAO</name>
<dbReference type="InterPro" id="IPR036097">
    <property type="entry name" value="HisK_dim/P_sf"/>
</dbReference>
<feature type="domain" description="PAC" evidence="9">
    <location>
        <begin position="240"/>
        <end position="294"/>
    </location>
</feature>
<dbReference type="EMBL" id="JALNUB010000002">
    <property type="protein sequence ID" value="MCK8140787.1"/>
    <property type="molecule type" value="Genomic_DNA"/>
</dbReference>
<dbReference type="SMART" id="SM00086">
    <property type="entry name" value="PAC"/>
    <property type="match status" value="4"/>
</dbReference>
<dbReference type="InterPro" id="IPR000700">
    <property type="entry name" value="PAS-assoc_C"/>
</dbReference>
<dbReference type="EC" id="2.7.13.3" evidence="2"/>
<dbReference type="PANTHER" id="PTHR43304">
    <property type="entry name" value="PHYTOCHROME-LIKE PROTEIN CPH1"/>
    <property type="match status" value="1"/>
</dbReference>
<evidence type="ECO:0000256" key="3">
    <source>
        <dbReference type="ARBA" id="ARBA00022553"/>
    </source>
</evidence>
<accession>A0A9X1XW37</accession>
<dbReference type="Gene3D" id="3.30.565.10">
    <property type="entry name" value="Histidine kinase-like ATPase, C-terminal domain"/>
    <property type="match status" value="1"/>
</dbReference>
<dbReference type="PROSITE" id="PS50109">
    <property type="entry name" value="HIS_KIN"/>
    <property type="match status" value="1"/>
</dbReference>
<dbReference type="InterPro" id="IPR013656">
    <property type="entry name" value="PAS_4"/>
</dbReference>
<feature type="coiled-coil region" evidence="6">
    <location>
        <begin position="666"/>
        <end position="696"/>
    </location>
</feature>
<feature type="domain" description="PAS" evidence="8">
    <location>
        <begin position="940"/>
        <end position="1010"/>
    </location>
</feature>
<sequence length="1322" mass="152017">MNNSNDQYYFLKGGGKMGDLIRKKDWTKTPLGLPEKWSQNLQAAVSLVLNNPLPMYIAWGKECTQIYNDAYLPILGKQQQLDSLDFKPSDTLSEVWQITKDKFDLVMKGEFASSSSFILTLDRDGSLKNCYFDFAYSPIFLQDGEIGGTLVTIFETTAKQIADQELQESEKRFKTLADNIPNLAWMADAEGSVYWYNKQWYEYTGTSFEDMQGWGWKSVYKEKELEAVLKEWNTSLKTGQAFEMVYPIKGADGVYNQFLTRALPVKNEVGEIITWFGTNTNINPQKLAERALDESKNELEFVIEAAKLGTFDYDPVTNKFTSNNRLKEWFGLSVEQDIDLYDGTKVIKEKDKSKVITAIDTALQFSSGGIYDICYDIVNPISKKEITLHAKGKALFTSDKKPFRFNGTVEDITEQTIARKKLEQSENNLRLIILQAPMAIAILRGPKYVVEIANKSALDLWTKTEEEVYNISVFDSIPELALQGIQNILDKVRTTKQHFSTTELPLKIMRYGILETVFMNFSYEPLFDDEGNSDKIMVLGFDVTTQVRARKEIEKSEHDIRSIVESAPFPIAVYTGSEMRITLANQSMIEAWGKGSGVIGKLYKEVLPELENQNIYEQISGVFATGIPFHAKNQKVDILKNGILKSFYFNYSFTPLRDLLGTIYGVMNTAAEVTELNEAKKRIEESEKRFRDSVHQAPVAIVIFRGEENIVEMVNAPYLELVDKTESEFLSKPLFSSLPEVEQSIDPIIKGIYQTKKAFYGYEFPVVLKRFGNKEDCYFNFVYQPLIESDTVVGIIVVATDVTANVRAKKELENKEQRLNIVINASELGVWELDLKNNETKVSQRALEILGLPGEKKYNRELLSSKMHKDDLIIRKTAFKEALKNGILYYEIRIIVDEVIHWIEAKGKVFFDLDKKPLRIIGTLRDVTDEKNIQNELLEREQKFRLLADSMPQFVWTANREGKLTYFNQAVYDFSGYSKEEMIEKGWLSIVHDEEKEENRTKWIEAVSTEKDFIIEHRFRKNDGTYRWQLSRAIPQRDKSGVITMWVGTSTDIQDQKMFTNELEKQVSERTKEIYDKNEALEKMNRELQSFAYISSHDLQEPLRKIQTFATQLQQSEAKNLSDKGLDKFHRMRSAADRMQTLIQDLLAYSRTSVQERSFKKTKLSDIIDEVKEDLEEDFEGENSSITISNDCEIDIIPFQFRQVLFNLISNSLKFTKPNQNCNIVIDSRLALNSEIVTHDLDPDREYCYIKFTDNGIGFEEEYSEKIFEVFQRLHGKEKFEGTGIGLAIVKRIIDNHNGRIVATGVLNEGATFEIFIPYQKG</sequence>
<proteinExistence type="predicted"/>
<dbReference type="Pfam" id="PF13426">
    <property type="entry name" value="PAS_9"/>
    <property type="match status" value="1"/>
</dbReference>
<dbReference type="SMART" id="SM00388">
    <property type="entry name" value="HisKA"/>
    <property type="match status" value="1"/>
</dbReference>
<keyword evidence="4" id="KW-0808">Transferase</keyword>
<feature type="domain" description="PAC" evidence="9">
    <location>
        <begin position="885"/>
        <end position="939"/>
    </location>
</feature>
<evidence type="ECO:0000256" key="4">
    <source>
        <dbReference type="ARBA" id="ARBA00022679"/>
    </source>
</evidence>
<dbReference type="SMART" id="SM00091">
    <property type="entry name" value="PAS"/>
    <property type="match status" value="7"/>
</dbReference>
<evidence type="ECO:0000256" key="6">
    <source>
        <dbReference type="SAM" id="Coils"/>
    </source>
</evidence>
<keyword evidence="6" id="KW-0175">Coiled coil</keyword>
<dbReference type="NCBIfam" id="TIGR00229">
    <property type="entry name" value="sensory_box"/>
    <property type="match status" value="4"/>
</dbReference>
<dbReference type="InterPro" id="IPR013655">
    <property type="entry name" value="PAS_fold_3"/>
</dbReference>
<reference evidence="10" key="1">
    <citation type="submission" date="2022-04" db="EMBL/GenBank/DDBJ databases">
        <title>Flavobacterium pygoscelis sp. nov. isolated from Chinstrap chick (Pygoscelis antarcticus).</title>
        <authorList>
            <person name="Irgang R."/>
            <person name="Poblete-Morales M."/>
            <person name="Avendano-Herrera R."/>
        </authorList>
    </citation>
    <scope>NUCLEOTIDE SEQUENCE</scope>
    <source>
        <strain evidence="10">I-SCBP12n</strain>
    </source>
</reference>
<dbReference type="GO" id="GO:0000155">
    <property type="term" value="F:phosphorelay sensor kinase activity"/>
    <property type="evidence" value="ECO:0007669"/>
    <property type="project" value="InterPro"/>
</dbReference>
<evidence type="ECO:0000259" key="7">
    <source>
        <dbReference type="PROSITE" id="PS50109"/>
    </source>
</evidence>
<dbReference type="Gene3D" id="1.10.287.130">
    <property type="match status" value="1"/>
</dbReference>
<feature type="domain" description="Histidine kinase" evidence="7">
    <location>
        <begin position="1094"/>
        <end position="1321"/>
    </location>
</feature>
<dbReference type="CDD" id="cd00130">
    <property type="entry name" value="PAS"/>
    <property type="match status" value="3"/>
</dbReference>